<feature type="transmembrane region" description="Helical" evidence="1">
    <location>
        <begin position="104"/>
        <end position="121"/>
    </location>
</feature>
<feature type="transmembrane region" description="Helical" evidence="1">
    <location>
        <begin position="65"/>
        <end position="84"/>
    </location>
</feature>
<evidence type="ECO:0008006" key="4">
    <source>
        <dbReference type="Google" id="ProtNLM"/>
    </source>
</evidence>
<dbReference type="InterPro" id="IPR042566">
    <property type="entry name" value="L1_C"/>
</dbReference>
<protein>
    <recommendedName>
        <fullName evidence="4">G-protein coupled receptors family 1 profile domain-containing protein</fullName>
    </recommendedName>
</protein>
<keyword evidence="1" id="KW-1133">Transmembrane helix</keyword>
<keyword evidence="1" id="KW-0472">Membrane</keyword>
<dbReference type="AlphaFoldDB" id="A0A9Q0DWW8"/>
<proteinExistence type="predicted"/>
<dbReference type="Gene3D" id="3.30.250.20">
    <property type="entry name" value="L1 transposable element, C-terminal domain"/>
    <property type="match status" value="1"/>
</dbReference>
<sequence>MSVHLLASTLSSTTDRHNSSDVGPGVKVAPCLLLGACFMVGLPVNIAVIFDICRKYKRYASKVNPNILLLVLNLALVDSVALTTSPLTLYTLVWGFTLGDATCQMMYFILTSCLFIRIIGLPESIEGPRPTAFYSEVLVKMFGDQVLQTPPELDRAHRTLGDKPRPVIVFTDIKPKSWTRRSAYADYCPEVQEQRAAYRNVMAKLYNLGLRPALLYPAKLQITDKEGNKKRFSSAEEAIAFIGDHVSVGRREPQPRSSHGFIWNPTTRNTRFPINKAACLSLHNLTCQETDFI</sequence>
<comment type="caution">
    <text evidence="2">The sequence shown here is derived from an EMBL/GenBank/DDBJ whole genome shotgun (WGS) entry which is preliminary data.</text>
</comment>
<gene>
    <name evidence="2" type="ORF">NHX12_002837</name>
</gene>
<feature type="transmembrane region" description="Helical" evidence="1">
    <location>
        <begin position="32"/>
        <end position="53"/>
    </location>
</feature>
<evidence type="ECO:0000313" key="2">
    <source>
        <dbReference type="EMBL" id="KAJ3596430.1"/>
    </source>
</evidence>
<accession>A0A9Q0DWW8</accession>
<keyword evidence="1" id="KW-0812">Transmembrane</keyword>
<keyword evidence="3" id="KW-1185">Reference proteome</keyword>
<evidence type="ECO:0000313" key="3">
    <source>
        <dbReference type="Proteomes" id="UP001148018"/>
    </source>
</evidence>
<evidence type="ECO:0000256" key="1">
    <source>
        <dbReference type="SAM" id="Phobius"/>
    </source>
</evidence>
<dbReference type="Gene3D" id="1.20.1070.10">
    <property type="entry name" value="Rhodopsin 7-helix transmembrane proteins"/>
    <property type="match status" value="1"/>
</dbReference>
<dbReference type="OrthoDB" id="10059413at2759"/>
<organism evidence="2 3">
    <name type="scientific">Muraenolepis orangiensis</name>
    <name type="common">Patagonian moray cod</name>
    <dbReference type="NCBI Taxonomy" id="630683"/>
    <lineage>
        <taxon>Eukaryota</taxon>
        <taxon>Metazoa</taxon>
        <taxon>Chordata</taxon>
        <taxon>Craniata</taxon>
        <taxon>Vertebrata</taxon>
        <taxon>Euteleostomi</taxon>
        <taxon>Actinopterygii</taxon>
        <taxon>Neopterygii</taxon>
        <taxon>Teleostei</taxon>
        <taxon>Neoteleostei</taxon>
        <taxon>Acanthomorphata</taxon>
        <taxon>Zeiogadaria</taxon>
        <taxon>Gadariae</taxon>
        <taxon>Gadiformes</taxon>
        <taxon>Muraenolepidoidei</taxon>
        <taxon>Muraenolepididae</taxon>
        <taxon>Muraenolepis</taxon>
    </lineage>
</organism>
<dbReference type="SUPFAM" id="SSF81321">
    <property type="entry name" value="Family A G protein-coupled receptor-like"/>
    <property type="match status" value="1"/>
</dbReference>
<name>A0A9Q0DWW8_9TELE</name>
<dbReference type="EMBL" id="JANIIK010000110">
    <property type="protein sequence ID" value="KAJ3596430.1"/>
    <property type="molecule type" value="Genomic_DNA"/>
</dbReference>
<dbReference type="Proteomes" id="UP001148018">
    <property type="component" value="Unassembled WGS sequence"/>
</dbReference>
<reference evidence="2" key="1">
    <citation type="submission" date="2022-07" db="EMBL/GenBank/DDBJ databases">
        <title>Chromosome-level genome of Muraenolepis orangiensis.</title>
        <authorList>
            <person name="Kim J."/>
        </authorList>
    </citation>
    <scope>NUCLEOTIDE SEQUENCE</scope>
    <source>
        <strain evidence="2">KU_S4_2022</strain>
        <tissue evidence="2">Muscle</tissue>
    </source>
</reference>